<evidence type="ECO:0000313" key="7">
    <source>
        <dbReference type="Proteomes" id="UP000524450"/>
    </source>
</evidence>
<sequence length="303" mass="33613">MREKIARMPLREPPLNAVRAFAAAARHLSFTRAALELHVTHSAVSRQIKSLEEFLGIALFERRIRQVALTAEGQQFFAEVQPALAQINAAARALQSQGPARAVRINVRPSFAVRWLIPRLPSFVERFPEIEPQVVTSTVMPEEAIGSFDIAVRRGLEGWPSSMEVQPFLEDEVLVVGAPALFKTHPLPDLRALASHVLLSARTRKDDWDAWKKQVGAPRARPAGRLQFDHLHFVLQAAVDGLGIALAPTSLVSHDLASGRLQSPLPTLRMTLERYYYGLAPDAAPEAGYVAEWFEEMQARQAA</sequence>
<evidence type="ECO:0000256" key="2">
    <source>
        <dbReference type="ARBA" id="ARBA00023015"/>
    </source>
</evidence>
<gene>
    <name evidence="6" type="ORF">GGD71_002333</name>
</gene>
<name>A0A840FJ04_9BURK</name>
<dbReference type="GO" id="GO:0043565">
    <property type="term" value="F:sequence-specific DNA binding"/>
    <property type="evidence" value="ECO:0007669"/>
    <property type="project" value="TreeGrafter"/>
</dbReference>
<dbReference type="Gene3D" id="3.40.190.10">
    <property type="entry name" value="Periplasmic binding protein-like II"/>
    <property type="match status" value="2"/>
</dbReference>
<accession>A0A840FJ04</accession>
<evidence type="ECO:0000256" key="4">
    <source>
        <dbReference type="ARBA" id="ARBA00023163"/>
    </source>
</evidence>
<dbReference type="SUPFAM" id="SSF46785">
    <property type="entry name" value="Winged helix' DNA-binding domain"/>
    <property type="match status" value="1"/>
</dbReference>
<reference evidence="6 7" key="1">
    <citation type="submission" date="2020-08" db="EMBL/GenBank/DDBJ databases">
        <title>Genomic Encyclopedia of Type Strains, Phase IV (KMG-V): Genome sequencing to study the core and pangenomes of soil and plant-associated prokaryotes.</title>
        <authorList>
            <person name="Whitman W."/>
        </authorList>
    </citation>
    <scope>NUCLEOTIDE SEQUENCE [LARGE SCALE GENOMIC DNA]</scope>
    <source>
        <strain evidence="6 7">34/80</strain>
    </source>
</reference>
<dbReference type="InterPro" id="IPR005119">
    <property type="entry name" value="LysR_subst-bd"/>
</dbReference>
<dbReference type="EMBL" id="JACIFZ010000002">
    <property type="protein sequence ID" value="MBB4221573.1"/>
    <property type="molecule type" value="Genomic_DNA"/>
</dbReference>
<protein>
    <submittedName>
        <fullName evidence="6">LysR family glycine cleavage system transcriptional activator</fullName>
    </submittedName>
</protein>
<evidence type="ECO:0000313" key="6">
    <source>
        <dbReference type="EMBL" id="MBB4221573.1"/>
    </source>
</evidence>
<keyword evidence="4" id="KW-0804">Transcription</keyword>
<feature type="domain" description="HTH lysR-type" evidence="5">
    <location>
        <begin position="13"/>
        <end position="70"/>
    </location>
</feature>
<dbReference type="PANTHER" id="PTHR30537:SF74">
    <property type="entry name" value="HTH-TYPE TRANSCRIPTIONAL REGULATOR TRPI"/>
    <property type="match status" value="1"/>
</dbReference>
<dbReference type="Gene3D" id="1.10.10.10">
    <property type="entry name" value="Winged helix-like DNA-binding domain superfamily/Winged helix DNA-binding domain"/>
    <property type="match status" value="1"/>
</dbReference>
<dbReference type="InterPro" id="IPR000847">
    <property type="entry name" value="LysR_HTH_N"/>
</dbReference>
<dbReference type="AlphaFoldDB" id="A0A840FJ04"/>
<keyword evidence="2" id="KW-0805">Transcription regulation</keyword>
<proteinExistence type="inferred from homology"/>
<dbReference type="Pfam" id="PF00126">
    <property type="entry name" value="HTH_1"/>
    <property type="match status" value="1"/>
</dbReference>
<dbReference type="InterPro" id="IPR058163">
    <property type="entry name" value="LysR-type_TF_proteobact-type"/>
</dbReference>
<dbReference type="GO" id="GO:0006351">
    <property type="term" value="P:DNA-templated transcription"/>
    <property type="evidence" value="ECO:0007669"/>
    <property type="project" value="TreeGrafter"/>
</dbReference>
<comment type="similarity">
    <text evidence="1">Belongs to the LysR transcriptional regulatory family.</text>
</comment>
<comment type="caution">
    <text evidence="6">The sequence shown here is derived from an EMBL/GenBank/DDBJ whole genome shotgun (WGS) entry which is preliminary data.</text>
</comment>
<dbReference type="FunFam" id="1.10.10.10:FF:000038">
    <property type="entry name" value="Glycine cleavage system transcriptional activator"/>
    <property type="match status" value="1"/>
</dbReference>
<dbReference type="GO" id="GO:0003700">
    <property type="term" value="F:DNA-binding transcription factor activity"/>
    <property type="evidence" value="ECO:0007669"/>
    <property type="project" value="InterPro"/>
</dbReference>
<dbReference type="Pfam" id="PF03466">
    <property type="entry name" value="LysR_substrate"/>
    <property type="match status" value="1"/>
</dbReference>
<dbReference type="PANTHER" id="PTHR30537">
    <property type="entry name" value="HTH-TYPE TRANSCRIPTIONAL REGULATOR"/>
    <property type="match status" value="1"/>
</dbReference>
<evidence type="ECO:0000256" key="3">
    <source>
        <dbReference type="ARBA" id="ARBA00023125"/>
    </source>
</evidence>
<dbReference type="PROSITE" id="PS50931">
    <property type="entry name" value="HTH_LYSR"/>
    <property type="match status" value="1"/>
</dbReference>
<dbReference type="PRINTS" id="PR00039">
    <property type="entry name" value="HTHLYSR"/>
</dbReference>
<evidence type="ECO:0000256" key="1">
    <source>
        <dbReference type="ARBA" id="ARBA00009437"/>
    </source>
</evidence>
<keyword evidence="3" id="KW-0238">DNA-binding</keyword>
<evidence type="ECO:0000259" key="5">
    <source>
        <dbReference type="PROSITE" id="PS50931"/>
    </source>
</evidence>
<dbReference type="InterPro" id="IPR036388">
    <property type="entry name" value="WH-like_DNA-bd_sf"/>
</dbReference>
<dbReference type="CDD" id="cd08432">
    <property type="entry name" value="PBP2_GcdR_TrpI_HvrB_AmpR_like"/>
    <property type="match status" value="1"/>
</dbReference>
<organism evidence="6 7">
    <name type="scientific">Variovorax guangxiensis</name>
    <dbReference type="NCBI Taxonomy" id="1775474"/>
    <lineage>
        <taxon>Bacteria</taxon>
        <taxon>Pseudomonadati</taxon>
        <taxon>Pseudomonadota</taxon>
        <taxon>Betaproteobacteria</taxon>
        <taxon>Burkholderiales</taxon>
        <taxon>Comamonadaceae</taxon>
        <taxon>Variovorax</taxon>
    </lineage>
</organism>
<dbReference type="InterPro" id="IPR036390">
    <property type="entry name" value="WH_DNA-bd_sf"/>
</dbReference>
<dbReference type="Proteomes" id="UP000524450">
    <property type="component" value="Unassembled WGS sequence"/>
</dbReference>
<dbReference type="SUPFAM" id="SSF53850">
    <property type="entry name" value="Periplasmic binding protein-like II"/>
    <property type="match status" value="1"/>
</dbReference>